<dbReference type="CDD" id="cd02440">
    <property type="entry name" value="AdoMet_MTases"/>
    <property type="match status" value="1"/>
</dbReference>
<evidence type="ECO:0000256" key="8">
    <source>
        <dbReference type="HAMAP-Rule" id="MF_00835"/>
    </source>
</evidence>
<dbReference type="GO" id="GO:0102130">
    <property type="term" value="F:malonyl-CoA methyltransferase activity"/>
    <property type="evidence" value="ECO:0007669"/>
    <property type="project" value="UniProtKB-EC"/>
</dbReference>
<evidence type="ECO:0000256" key="2">
    <source>
        <dbReference type="ARBA" id="ARBA00004746"/>
    </source>
</evidence>
<dbReference type="InterPro" id="IPR029063">
    <property type="entry name" value="SAM-dependent_MTases_sf"/>
</dbReference>
<dbReference type="Pfam" id="PF08241">
    <property type="entry name" value="Methyltransf_11"/>
    <property type="match status" value="1"/>
</dbReference>
<keyword evidence="7 8" id="KW-0093">Biotin biosynthesis</keyword>
<dbReference type="RefSeq" id="WP_316972615.1">
    <property type="nucleotide sequence ID" value="NZ_JAWIIJ010000002.1"/>
</dbReference>
<evidence type="ECO:0000256" key="7">
    <source>
        <dbReference type="ARBA" id="ARBA00022756"/>
    </source>
</evidence>
<dbReference type="GO" id="GO:0032259">
    <property type="term" value="P:methylation"/>
    <property type="evidence" value="ECO:0007669"/>
    <property type="project" value="UniProtKB-KW"/>
</dbReference>
<dbReference type="Proteomes" id="UP001269819">
    <property type="component" value="Unassembled WGS sequence"/>
</dbReference>
<reference evidence="10 11" key="1">
    <citation type="submission" date="2023-10" db="EMBL/GenBank/DDBJ databases">
        <title>Characteristics and mechanism of a salt-tolerant marine origin heterotrophic nitrifying- aerobic denitrifying bacteria Marinobacter xestospongiae HN1.</title>
        <authorList>
            <person name="Qi R."/>
        </authorList>
    </citation>
    <scope>NUCLEOTIDE SEQUENCE [LARGE SCALE GENOMIC DNA]</scope>
    <source>
        <strain evidence="10 11">HN1</strain>
    </source>
</reference>
<evidence type="ECO:0000256" key="6">
    <source>
        <dbReference type="ARBA" id="ARBA00022691"/>
    </source>
</evidence>
<dbReference type="EC" id="2.1.1.197" evidence="3 8"/>
<dbReference type="InterPro" id="IPR013216">
    <property type="entry name" value="Methyltransf_11"/>
</dbReference>
<dbReference type="InterPro" id="IPR011814">
    <property type="entry name" value="BioC"/>
</dbReference>
<dbReference type="PANTHER" id="PTHR43591">
    <property type="entry name" value="METHYLTRANSFERASE"/>
    <property type="match status" value="1"/>
</dbReference>
<evidence type="ECO:0000256" key="4">
    <source>
        <dbReference type="ARBA" id="ARBA00022603"/>
    </source>
</evidence>
<feature type="domain" description="Methyltransferase type 11" evidence="9">
    <location>
        <begin position="56"/>
        <end position="150"/>
    </location>
</feature>
<evidence type="ECO:0000256" key="1">
    <source>
        <dbReference type="ARBA" id="ARBA00000852"/>
    </source>
</evidence>
<dbReference type="SUPFAM" id="SSF53335">
    <property type="entry name" value="S-adenosyl-L-methionine-dependent methyltransferases"/>
    <property type="match status" value="1"/>
</dbReference>
<evidence type="ECO:0000256" key="3">
    <source>
        <dbReference type="ARBA" id="ARBA00012327"/>
    </source>
</evidence>
<keyword evidence="4 8" id="KW-0489">Methyltransferase</keyword>
<gene>
    <name evidence="8 10" type="primary">bioC</name>
    <name evidence="10" type="ORF">RYS15_03510</name>
</gene>
<evidence type="ECO:0000256" key="5">
    <source>
        <dbReference type="ARBA" id="ARBA00022679"/>
    </source>
</evidence>
<dbReference type="EMBL" id="JAWIIJ010000002">
    <property type="protein sequence ID" value="MDV2077729.1"/>
    <property type="molecule type" value="Genomic_DNA"/>
</dbReference>
<name>A0ABU3VTY5_9GAMM</name>
<dbReference type="HAMAP" id="MF_00835">
    <property type="entry name" value="BioC"/>
    <property type="match status" value="1"/>
</dbReference>
<organism evidence="10 11">
    <name type="scientific">Marinobacter xestospongiae</name>
    <dbReference type="NCBI Taxonomy" id="994319"/>
    <lineage>
        <taxon>Bacteria</taxon>
        <taxon>Pseudomonadati</taxon>
        <taxon>Pseudomonadota</taxon>
        <taxon>Gammaproteobacteria</taxon>
        <taxon>Pseudomonadales</taxon>
        <taxon>Marinobacteraceae</taxon>
        <taxon>Marinobacter</taxon>
    </lineage>
</organism>
<comment type="function">
    <text evidence="8">Converts the free carboxyl group of a malonyl-thioester to its methyl ester by transfer of a methyl group from S-adenosyl-L-methionine (SAM). It allows to synthesize pimeloyl-ACP via the fatty acid synthetic pathway.</text>
</comment>
<dbReference type="NCBIfam" id="TIGR02072">
    <property type="entry name" value="BioC"/>
    <property type="match status" value="1"/>
</dbReference>
<keyword evidence="6 8" id="KW-0949">S-adenosyl-L-methionine</keyword>
<dbReference type="Gene3D" id="3.40.50.150">
    <property type="entry name" value="Vaccinia Virus protein VP39"/>
    <property type="match status" value="1"/>
</dbReference>
<proteinExistence type="inferred from homology"/>
<protein>
    <recommendedName>
        <fullName evidence="3 8">Malonyl-[acyl-carrier protein] O-methyltransferase</fullName>
        <shortName evidence="8">Malonyl-ACP O-methyltransferase</shortName>
        <ecNumber evidence="3 8">2.1.1.197</ecNumber>
    </recommendedName>
    <alternativeName>
        <fullName evidence="8">Biotin synthesis protein BioC</fullName>
    </alternativeName>
</protein>
<evidence type="ECO:0000313" key="11">
    <source>
        <dbReference type="Proteomes" id="UP001269819"/>
    </source>
</evidence>
<comment type="catalytic activity">
    <reaction evidence="1 8">
        <text>malonyl-[ACP] + S-adenosyl-L-methionine = malonyl-[ACP] methyl ester + S-adenosyl-L-homocysteine</text>
        <dbReference type="Rhea" id="RHEA:17105"/>
        <dbReference type="Rhea" id="RHEA-COMP:9623"/>
        <dbReference type="Rhea" id="RHEA-COMP:9954"/>
        <dbReference type="ChEBI" id="CHEBI:57856"/>
        <dbReference type="ChEBI" id="CHEBI:59789"/>
        <dbReference type="ChEBI" id="CHEBI:78449"/>
        <dbReference type="ChEBI" id="CHEBI:78845"/>
        <dbReference type="EC" id="2.1.1.197"/>
    </reaction>
</comment>
<accession>A0ABU3VTY5</accession>
<comment type="pathway">
    <text evidence="2 8">Cofactor biosynthesis; biotin biosynthesis.</text>
</comment>
<comment type="caution">
    <text evidence="10">The sequence shown here is derived from an EMBL/GenBank/DDBJ whole genome shotgun (WGS) entry which is preliminary data.</text>
</comment>
<keyword evidence="5 8" id="KW-0808">Transferase</keyword>
<evidence type="ECO:0000259" key="9">
    <source>
        <dbReference type="Pfam" id="PF08241"/>
    </source>
</evidence>
<sequence length="267" mass="29321">MTLIDSHRPEIASKHVVARDFGAASDSYDCAARLQRHMGERLLAQLPRTLSASKVLDLGCGTGQFVPALSERYPRARVTGVDLSPAMVAHASRQRAGDYQWLVADAERLPLASGSVDVVFSNLMIQWCADPRPVLAECLRVLRPGGMLVCSTLVQGTLRELAAAWQQVDPGVDHVNRFEAWPALLEQVMAVAPQAAVEQETVILPYESPMQLLAELKSLGAQYKGDARRKTVTAPGRLRRLAQQYPRCDGEVLASYEAAYITCRRPD</sequence>
<comment type="similarity">
    <text evidence="8">Belongs to the methyltransferase superfamily.</text>
</comment>
<evidence type="ECO:0000313" key="10">
    <source>
        <dbReference type="EMBL" id="MDV2077729.1"/>
    </source>
</evidence>
<keyword evidence="11" id="KW-1185">Reference proteome</keyword>
<dbReference type="PANTHER" id="PTHR43591:SF24">
    <property type="entry name" value="2-METHOXY-6-POLYPRENYL-1,4-BENZOQUINOL METHYLASE, MITOCHONDRIAL"/>
    <property type="match status" value="1"/>
</dbReference>